<dbReference type="AlphaFoldDB" id="K2MYE6"/>
<feature type="compositionally biased region" description="Polar residues" evidence="1">
    <location>
        <begin position="230"/>
        <end position="240"/>
    </location>
</feature>
<feature type="region of interest" description="Disordered" evidence="1">
    <location>
        <begin position="40"/>
        <end position="240"/>
    </location>
</feature>
<feature type="signal peptide" evidence="2">
    <location>
        <begin position="1"/>
        <end position="25"/>
    </location>
</feature>
<protein>
    <submittedName>
        <fullName evidence="3">Mucin-associated surface protein (MASP), putative</fullName>
    </submittedName>
</protein>
<evidence type="ECO:0000256" key="2">
    <source>
        <dbReference type="SAM" id="SignalP"/>
    </source>
</evidence>
<feature type="compositionally biased region" description="Pro residues" evidence="1">
    <location>
        <begin position="193"/>
        <end position="202"/>
    </location>
</feature>
<feature type="compositionally biased region" description="Polar residues" evidence="1">
    <location>
        <begin position="174"/>
        <end position="184"/>
    </location>
</feature>
<evidence type="ECO:0000313" key="3">
    <source>
        <dbReference type="EMBL" id="EKF30824.1"/>
    </source>
</evidence>
<gene>
    <name evidence="3" type="ORF">MOQ_005352</name>
</gene>
<dbReference type="Proteomes" id="UP000007350">
    <property type="component" value="Unassembled WGS sequence"/>
</dbReference>
<evidence type="ECO:0000313" key="4">
    <source>
        <dbReference type="Proteomes" id="UP000007350"/>
    </source>
</evidence>
<accession>K2MYE6</accession>
<dbReference type="OrthoDB" id="10678840at2759"/>
<dbReference type="EMBL" id="AHKC01011439">
    <property type="protein sequence ID" value="EKF30824.1"/>
    <property type="molecule type" value="Genomic_DNA"/>
</dbReference>
<keyword evidence="4" id="KW-1185">Reference proteome</keyword>
<feature type="compositionally biased region" description="Acidic residues" evidence="1">
    <location>
        <begin position="130"/>
        <end position="139"/>
    </location>
</feature>
<comment type="caution">
    <text evidence="3">The sequence shown here is derived from an EMBL/GenBank/DDBJ whole genome shotgun (WGS) entry which is preliminary data.</text>
</comment>
<keyword evidence="2" id="KW-0732">Signal</keyword>
<feature type="compositionally biased region" description="Polar residues" evidence="1">
    <location>
        <begin position="211"/>
        <end position="223"/>
    </location>
</feature>
<reference evidence="3 4" key="1">
    <citation type="journal article" date="2012" name="BMC Genomics">
        <title>Comparative genomic analysis of human infective Trypanosoma cruzi lineages with the bat-restricted subspecies T. cruzi marinkellei.</title>
        <authorList>
            <person name="Franzen O."/>
            <person name="Talavera-Lopez C."/>
            <person name="Ochaya S."/>
            <person name="Butler C.E."/>
            <person name="Messenger L.A."/>
            <person name="Lewis M.D."/>
            <person name="Llewellyn M.S."/>
            <person name="Marinkelle C.J."/>
            <person name="Tyler K.M."/>
            <person name="Miles M.A."/>
            <person name="Andersson B."/>
        </authorList>
    </citation>
    <scope>NUCLEOTIDE SEQUENCE [LARGE SCALE GENOMIC DNA]</scope>
    <source>
        <strain evidence="3 4">B7</strain>
    </source>
</reference>
<name>K2MYE6_TRYCR</name>
<feature type="chain" id="PRO_5003861585" evidence="2">
    <location>
        <begin position="26"/>
        <end position="240"/>
    </location>
</feature>
<evidence type="ECO:0000256" key="1">
    <source>
        <dbReference type="SAM" id="MobiDB-lite"/>
    </source>
</evidence>
<sequence length="240" mass="24848">MAMMMTGRVLLVCALCVLWCGIAGGGCDEGVVPFVDSPAGSVNGGEGGPGSIPYSSPGTVSPKPSSGVGEEETLITKGPPEVTEEVVKGDVDAEDGETPKHKGRISEQPTQKKGSREETPEGTQPKNGLEDEAADQSEEEREKKVQQSQSQQHQPGPPKLSISGQKPPNPPPSEQFQVQITTPTGRGGQTAPAGPPLPPAPAEPSSRDGGQPTQPTDSRNPSQESHDKSLSQATTESSAN</sequence>
<organism evidence="3 4">
    <name type="scientific">Trypanosoma cruzi marinkellei</name>
    <dbReference type="NCBI Taxonomy" id="85056"/>
    <lineage>
        <taxon>Eukaryota</taxon>
        <taxon>Discoba</taxon>
        <taxon>Euglenozoa</taxon>
        <taxon>Kinetoplastea</taxon>
        <taxon>Metakinetoplastina</taxon>
        <taxon>Trypanosomatida</taxon>
        <taxon>Trypanosomatidae</taxon>
        <taxon>Trypanosoma</taxon>
        <taxon>Schizotrypanum</taxon>
    </lineage>
</organism>
<proteinExistence type="predicted"/>